<dbReference type="AlphaFoldDB" id="A0A7H0JWM5"/>
<evidence type="ECO:0008006" key="5">
    <source>
        <dbReference type="Google" id="ProtNLM"/>
    </source>
</evidence>
<dbReference type="Proteomes" id="UP000642876">
    <property type="component" value="Unassembled WGS sequence"/>
</dbReference>
<proteinExistence type="predicted"/>
<evidence type="ECO:0000313" key="1">
    <source>
        <dbReference type="EMBL" id="MBC3178145.1"/>
    </source>
</evidence>
<dbReference type="EMBL" id="JACMYE010000001">
    <property type="protein sequence ID" value="MBC3178145.1"/>
    <property type="molecule type" value="Genomic_DNA"/>
</dbReference>
<dbReference type="Proteomes" id="UP000516235">
    <property type="component" value="Chromosome"/>
</dbReference>
<reference evidence="3 4" key="1">
    <citation type="submission" date="2020-08" db="EMBL/GenBank/DDBJ databases">
        <title>novel species in genus Corynebacterium.</title>
        <authorList>
            <person name="Zhang G."/>
        </authorList>
    </citation>
    <scope>NUCLEOTIDE SEQUENCE [LARGE SCALE GENOMIC DNA]</scope>
    <source>
        <strain evidence="3 4">zg-917</strain>
        <strain evidence="2">Zg-917</strain>
    </source>
</reference>
<accession>A0A7H0JWM5</accession>
<gene>
    <name evidence="1" type="ORF">H7348_02255</name>
    <name evidence="2" type="ORF">IAU68_06945</name>
</gene>
<organism evidence="2 3">
    <name type="scientific">Corynebacterium lujinxingii</name>
    <dbReference type="NCBI Taxonomy" id="2763010"/>
    <lineage>
        <taxon>Bacteria</taxon>
        <taxon>Bacillati</taxon>
        <taxon>Actinomycetota</taxon>
        <taxon>Actinomycetes</taxon>
        <taxon>Mycobacteriales</taxon>
        <taxon>Corynebacteriaceae</taxon>
        <taxon>Corynebacterium</taxon>
    </lineage>
</organism>
<dbReference type="RefSeq" id="WP_171192585.1">
    <property type="nucleotide sequence ID" value="NZ_CP061032.1"/>
</dbReference>
<name>A0A7H0JWM5_9CORY</name>
<evidence type="ECO:0000313" key="4">
    <source>
        <dbReference type="Proteomes" id="UP000642876"/>
    </source>
</evidence>
<keyword evidence="4" id="KW-1185">Reference proteome</keyword>
<dbReference type="KEGG" id="cluj:IAU68_06945"/>
<evidence type="ECO:0000313" key="2">
    <source>
        <dbReference type="EMBL" id="QNP89441.1"/>
    </source>
</evidence>
<protein>
    <recommendedName>
        <fullName evidence="5">Head-to-tail stopper</fullName>
    </recommendedName>
</protein>
<evidence type="ECO:0000313" key="3">
    <source>
        <dbReference type="Proteomes" id="UP000516235"/>
    </source>
</evidence>
<dbReference type="EMBL" id="CP061032">
    <property type="protein sequence ID" value="QNP89441.1"/>
    <property type="molecule type" value="Genomic_DNA"/>
</dbReference>
<sequence>MTEPGVIFNQSLDVARPRRIDSPYSTEPVYDHDNPEWVPVDFPVSVQPAESSEDDLQRPVVVSRLVLITPPGTDVPDLSAASRVRVGGVMVCDVVGAPARWPDPWKAGAVHHLEASLEVIDG</sequence>